<proteinExistence type="predicted"/>
<gene>
    <name evidence="10" type="ORF">ABZV61_05155</name>
</gene>
<feature type="transmembrane region" description="Helical" evidence="7">
    <location>
        <begin position="46"/>
        <end position="67"/>
    </location>
</feature>
<dbReference type="InterPro" id="IPR003439">
    <property type="entry name" value="ABC_transporter-like_ATP-bd"/>
</dbReference>
<evidence type="ECO:0000256" key="2">
    <source>
        <dbReference type="ARBA" id="ARBA00022692"/>
    </source>
</evidence>
<reference evidence="10 11" key="1">
    <citation type="submission" date="2024-06" db="EMBL/GenBank/DDBJ databases">
        <title>The Natural Products Discovery Center: Release of the First 8490 Sequenced Strains for Exploring Actinobacteria Biosynthetic Diversity.</title>
        <authorList>
            <person name="Kalkreuter E."/>
            <person name="Kautsar S.A."/>
            <person name="Yang D."/>
            <person name="Bader C.D."/>
            <person name="Teijaro C.N."/>
            <person name="Fluegel L."/>
            <person name="Davis C.M."/>
            <person name="Simpson J.R."/>
            <person name="Lauterbach L."/>
            <person name="Steele A.D."/>
            <person name="Gui C."/>
            <person name="Meng S."/>
            <person name="Li G."/>
            <person name="Viehrig K."/>
            <person name="Ye F."/>
            <person name="Su P."/>
            <person name="Kiefer A.F."/>
            <person name="Nichols A."/>
            <person name="Cepeda A.J."/>
            <person name="Yan W."/>
            <person name="Fan B."/>
            <person name="Jiang Y."/>
            <person name="Adhikari A."/>
            <person name="Zheng C.-J."/>
            <person name="Schuster L."/>
            <person name="Cowan T.M."/>
            <person name="Smanski M.J."/>
            <person name="Chevrette M.G."/>
            <person name="De Carvalho L.P.S."/>
            <person name="Shen B."/>
        </authorList>
    </citation>
    <scope>NUCLEOTIDE SEQUENCE [LARGE SCALE GENOMIC DNA]</scope>
    <source>
        <strain evidence="10 11">NPDC005137</strain>
    </source>
</reference>
<dbReference type="Gene3D" id="3.40.50.300">
    <property type="entry name" value="P-loop containing nucleotide triphosphate hydrolases"/>
    <property type="match status" value="1"/>
</dbReference>
<evidence type="ECO:0000256" key="5">
    <source>
        <dbReference type="ARBA" id="ARBA00022989"/>
    </source>
</evidence>
<keyword evidence="2 7" id="KW-0812">Transmembrane</keyword>
<evidence type="ECO:0000256" key="4">
    <source>
        <dbReference type="ARBA" id="ARBA00022840"/>
    </source>
</evidence>
<dbReference type="InterPro" id="IPR011527">
    <property type="entry name" value="ABC1_TM_dom"/>
</dbReference>
<feature type="transmembrane region" description="Helical" evidence="7">
    <location>
        <begin position="74"/>
        <end position="96"/>
    </location>
</feature>
<dbReference type="SUPFAM" id="SSF90123">
    <property type="entry name" value="ABC transporter transmembrane region"/>
    <property type="match status" value="1"/>
</dbReference>
<dbReference type="PANTHER" id="PTHR24221:SF590">
    <property type="entry name" value="COMPONENT LINKED WITH THE ASSEMBLY OF CYTOCHROME' TRANSPORT TRANSMEMBRANE ATP-BINDING PROTEIN ABC TRANSPORTER CYDD-RELATED"/>
    <property type="match status" value="1"/>
</dbReference>
<evidence type="ECO:0000313" key="11">
    <source>
        <dbReference type="Proteomes" id="UP001550044"/>
    </source>
</evidence>
<dbReference type="RefSeq" id="WP_356708671.1">
    <property type="nucleotide sequence ID" value="NZ_JBEXIP010000002.1"/>
</dbReference>
<keyword evidence="6 7" id="KW-0472">Membrane</keyword>
<keyword evidence="3" id="KW-0547">Nucleotide-binding</keyword>
<evidence type="ECO:0000259" key="9">
    <source>
        <dbReference type="PROSITE" id="PS50929"/>
    </source>
</evidence>
<dbReference type="GO" id="GO:0005524">
    <property type="term" value="F:ATP binding"/>
    <property type="evidence" value="ECO:0007669"/>
    <property type="project" value="UniProtKB-KW"/>
</dbReference>
<dbReference type="Gene3D" id="1.20.1560.10">
    <property type="entry name" value="ABC transporter type 1, transmembrane domain"/>
    <property type="match status" value="1"/>
</dbReference>
<evidence type="ECO:0000256" key="1">
    <source>
        <dbReference type="ARBA" id="ARBA00004651"/>
    </source>
</evidence>
<keyword evidence="5 7" id="KW-1133">Transmembrane helix</keyword>
<evidence type="ECO:0000259" key="8">
    <source>
        <dbReference type="PROSITE" id="PS50893"/>
    </source>
</evidence>
<feature type="domain" description="ABC transmembrane type-1" evidence="9">
    <location>
        <begin position="83"/>
        <end position="333"/>
    </location>
</feature>
<feature type="transmembrane region" description="Helical" evidence="7">
    <location>
        <begin position="302"/>
        <end position="319"/>
    </location>
</feature>
<name>A0ABV2U3Z0_9ACTN</name>
<sequence length="592" mass="61380">MTVTDIPERLAQLGRDDEDQQRAAELLTQWAAVGEPAFRRAGTLRGLAAVGHVVWAAGLGSAAEAALNSSRGGVALAPVLSGAALVVAGLVLRAVLLAAADRVADDGAAAIQGHLRARLLLAALPSTATPPAEVSDAALGEALDSEVGRLSPWLTTYVPARRAMLLGSGIILAALLVGSWAVALMLVLATPLLPFNLKVIGLGTRAAVHAQLTATRRLSTHLLDQLRGLPTLVGLAAGEEAVRATEAADRELARRTQTVLRVAFLSTAWIELLITVAMAVVATYCGLALLGYLDLPVVPSTMSLGTALFVLVLTPAYFAPARELARGYHARAEASAAAELIADLIDRVPAAPAGGRPALVPVARRPGLSSPAGVILGKVGIRYPGRDHAALDNVTLTVRPGSIVAVSGPSGAGKTTLLSVAAGLREPDRGGWCLHTIGSATLQASPAMTAWAGQPSYLLPGTLRDNLLLARRDAGDAQLTAAFTALGFEDLLAALPQGLGTRVGERGWGLSSGQMQQLVLVRALLRDTPLLCLDEPTAHLDPEGEARVIGAIRTLARTRTVLLTTHSPALLDIADDIVRLDQGRVSRIRGTL</sequence>
<dbReference type="Proteomes" id="UP001550044">
    <property type="component" value="Unassembled WGS sequence"/>
</dbReference>
<dbReference type="InterPro" id="IPR036640">
    <property type="entry name" value="ABC1_TM_sf"/>
</dbReference>
<dbReference type="SMART" id="SM00382">
    <property type="entry name" value="AAA"/>
    <property type="match status" value="1"/>
</dbReference>
<accession>A0ABV2U3Z0</accession>
<comment type="subcellular location">
    <subcellularLocation>
        <location evidence="1">Cell membrane</location>
        <topology evidence="1">Multi-pass membrane protein</topology>
    </subcellularLocation>
</comment>
<feature type="transmembrane region" description="Helical" evidence="7">
    <location>
        <begin position="262"/>
        <end position="290"/>
    </location>
</feature>
<evidence type="ECO:0000256" key="3">
    <source>
        <dbReference type="ARBA" id="ARBA00022741"/>
    </source>
</evidence>
<dbReference type="InterPro" id="IPR027417">
    <property type="entry name" value="P-loop_NTPase"/>
</dbReference>
<keyword evidence="11" id="KW-1185">Reference proteome</keyword>
<evidence type="ECO:0000256" key="6">
    <source>
        <dbReference type="ARBA" id="ARBA00023136"/>
    </source>
</evidence>
<dbReference type="SUPFAM" id="SSF52540">
    <property type="entry name" value="P-loop containing nucleoside triphosphate hydrolases"/>
    <property type="match status" value="1"/>
</dbReference>
<dbReference type="Pfam" id="PF00664">
    <property type="entry name" value="ABC_membrane"/>
    <property type="match status" value="1"/>
</dbReference>
<dbReference type="InterPro" id="IPR003593">
    <property type="entry name" value="AAA+_ATPase"/>
</dbReference>
<dbReference type="PROSITE" id="PS50893">
    <property type="entry name" value="ABC_TRANSPORTER_2"/>
    <property type="match status" value="1"/>
</dbReference>
<organism evidence="10 11">
    <name type="scientific">Streptomyces sp. 900116325</name>
    <dbReference type="NCBI Taxonomy" id="3154295"/>
    <lineage>
        <taxon>Bacteria</taxon>
        <taxon>Bacillati</taxon>
        <taxon>Actinomycetota</taxon>
        <taxon>Actinomycetes</taxon>
        <taxon>Kitasatosporales</taxon>
        <taxon>Streptomycetaceae</taxon>
        <taxon>Streptomyces</taxon>
    </lineage>
</organism>
<comment type="caution">
    <text evidence="10">The sequence shown here is derived from an EMBL/GenBank/DDBJ whole genome shotgun (WGS) entry which is preliminary data.</text>
</comment>
<dbReference type="PROSITE" id="PS50929">
    <property type="entry name" value="ABC_TM1F"/>
    <property type="match status" value="1"/>
</dbReference>
<evidence type="ECO:0000313" key="10">
    <source>
        <dbReference type="EMBL" id="MET8432184.1"/>
    </source>
</evidence>
<keyword evidence="4 10" id="KW-0067">ATP-binding</keyword>
<dbReference type="InterPro" id="IPR039421">
    <property type="entry name" value="Type_1_exporter"/>
</dbReference>
<protein>
    <submittedName>
        <fullName evidence="10">ATP-binding cassette domain-containing protein</fullName>
    </submittedName>
</protein>
<dbReference type="EMBL" id="JBEXIP010000002">
    <property type="protein sequence ID" value="MET8432184.1"/>
    <property type="molecule type" value="Genomic_DNA"/>
</dbReference>
<dbReference type="Pfam" id="PF00005">
    <property type="entry name" value="ABC_tran"/>
    <property type="match status" value="1"/>
</dbReference>
<dbReference type="PANTHER" id="PTHR24221">
    <property type="entry name" value="ATP-BINDING CASSETTE SUB-FAMILY B"/>
    <property type="match status" value="1"/>
</dbReference>
<evidence type="ECO:0000256" key="7">
    <source>
        <dbReference type="SAM" id="Phobius"/>
    </source>
</evidence>
<feature type="transmembrane region" description="Helical" evidence="7">
    <location>
        <begin position="163"/>
        <end position="188"/>
    </location>
</feature>
<feature type="domain" description="ABC transporter" evidence="8">
    <location>
        <begin position="376"/>
        <end position="592"/>
    </location>
</feature>